<accession>A0A3S5B7F2</accession>
<dbReference type="AlphaFoldDB" id="A0A3S5B7F2"/>
<gene>
    <name evidence="3" type="ORF">PXEA_LOCUS8631</name>
</gene>
<evidence type="ECO:0000256" key="1">
    <source>
        <dbReference type="SAM" id="MobiDB-lite"/>
    </source>
</evidence>
<comment type="caution">
    <text evidence="3">The sequence shown here is derived from an EMBL/GenBank/DDBJ whole genome shotgun (WGS) entry which is preliminary data.</text>
</comment>
<keyword evidence="2" id="KW-0812">Transmembrane</keyword>
<proteinExistence type="predicted"/>
<name>A0A3S5B7F2_9PLAT</name>
<evidence type="ECO:0000313" key="3">
    <source>
        <dbReference type="EMBL" id="VEL15191.1"/>
    </source>
</evidence>
<protein>
    <submittedName>
        <fullName evidence="3">Uncharacterized protein</fullName>
    </submittedName>
</protein>
<evidence type="ECO:0000313" key="4">
    <source>
        <dbReference type="Proteomes" id="UP000784294"/>
    </source>
</evidence>
<evidence type="ECO:0000256" key="2">
    <source>
        <dbReference type="SAM" id="Phobius"/>
    </source>
</evidence>
<keyword evidence="4" id="KW-1185">Reference proteome</keyword>
<feature type="region of interest" description="Disordered" evidence="1">
    <location>
        <begin position="90"/>
        <end position="112"/>
    </location>
</feature>
<sequence>MASHTVPRFGILKSVYETLIPERISPQDCTELFTSPTHLQPRQHSNPGRVHKATLSHVLHEHNYFVPPYTCPAFDGVNKSGPPISCDLSQTDVDDNASDNGPNQNNFEDDRSNICAAHDSGESRRELTIIRSCSNGSTDMVRPIFFVHYLMLFVAGFNYCGDFYLVRKRLINGFVD</sequence>
<reference evidence="3" key="1">
    <citation type="submission" date="2018-11" db="EMBL/GenBank/DDBJ databases">
        <authorList>
            <consortium name="Pathogen Informatics"/>
        </authorList>
    </citation>
    <scope>NUCLEOTIDE SEQUENCE</scope>
</reference>
<organism evidence="3 4">
    <name type="scientific">Protopolystoma xenopodis</name>
    <dbReference type="NCBI Taxonomy" id="117903"/>
    <lineage>
        <taxon>Eukaryota</taxon>
        <taxon>Metazoa</taxon>
        <taxon>Spiralia</taxon>
        <taxon>Lophotrochozoa</taxon>
        <taxon>Platyhelminthes</taxon>
        <taxon>Monogenea</taxon>
        <taxon>Polyopisthocotylea</taxon>
        <taxon>Polystomatidea</taxon>
        <taxon>Polystomatidae</taxon>
        <taxon>Protopolystoma</taxon>
    </lineage>
</organism>
<dbReference type="EMBL" id="CAAALY010023774">
    <property type="protein sequence ID" value="VEL15191.1"/>
    <property type="molecule type" value="Genomic_DNA"/>
</dbReference>
<feature type="transmembrane region" description="Helical" evidence="2">
    <location>
        <begin position="140"/>
        <end position="160"/>
    </location>
</feature>
<dbReference type="Proteomes" id="UP000784294">
    <property type="component" value="Unassembled WGS sequence"/>
</dbReference>
<keyword evidence="2" id="KW-1133">Transmembrane helix</keyword>
<keyword evidence="2" id="KW-0472">Membrane</keyword>